<feature type="signal peptide" evidence="1">
    <location>
        <begin position="1"/>
        <end position="23"/>
    </location>
</feature>
<proteinExistence type="predicted"/>
<organism evidence="2">
    <name type="scientific">Anguilla anguilla</name>
    <name type="common">European freshwater eel</name>
    <name type="synonym">Muraena anguilla</name>
    <dbReference type="NCBI Taxonomy" id="7936"/>
    <lineage>
        <taxon>Eukaryota</taxon>
        <taxon>Metazoa</taxon>
        <taxon>Chordata</taxon>
        <taxon>Craniata</taxon>
        <taxon>Vertebrata</taxon>
        <taxon>Euteleostomi</taxon>
        <taxon>Actinopterygii</taxon>
        <taxon>Neopterygii</taxon>
        <taxon>Teleostei</taxon>
        <taxon>Anguilliformes</taxon>
        <taxon>Anguillidae</taxon>
        <taxon>Anguilla</taxon>
    </lineage>
</organism>
<name>A0A0E9XNG7_ANGAN</name>
<evidence type="ECO:0000313" key="2">
    <source>
        <dbReference type="EMBL" id="JAI04220.1"/>
    </source>
</evidence>
<accession>A0A0E9XNG7</accession>
<protein>
    <submittedName>
        <fullName evidence="2">Uncharacterized protein</fullName>
    </submittedName>
</protein>
<reference evidence="2" key="2">
    <citation type="journal article" date="2015" name="Fish Shellfish Immunol.">
        <title>Early steps in the European eel (Anguilla anguilla)-Vibrio vulnificus interaction in the gills: Role of the RtxA13 toxin.</title>
        <authorList>
            <person name="Callol A."/>
            <person name="Pajuelo D."/>
            <person name="Ebbesson L."/>
            <person name="Teles M."/>
            <person name="MacKenzie S."/>
            <person name="Amaro C."/>
        </authorList>
    </citation>
    <scope>NUCLEOTIDE SEQUENCE</scope>
</reference>
<feature type="chain" id="PRO_5002435400" evidence="1">
    <location>
        <begin position="24"/>
        <end position="45"/>
    </location>
</feature>
<evidence type="ECO:0000256" key="1">
    <source>
        <dbReference type="SAM" id="SignalP"/>
    </source>
</evidence>
<dbReference type="EMBL" id="GBXM01004358">
    <property type="protein sequence ID" value="JAI04220.1"/>
    <property type="molecule type" value="Transcribed_RNA"/>
</dbReference>
<sequence length="45" mass="5145">MYGLTRRARKSAWLFFLLPWCLNDGPKCFSVSVLLDTEMIFCAGS</sequence>
<reference evidence="2" key="1">
    <citation type="submission" date="2014-11" db="EMBL/GenBank/DDBJ databases">
        <authorList>
            <person name="Amaro Gonzalez C."/>
        </authorList>
    </citation>
    <scope>NUCLEOTIDE SEQUENCE</scope>
</reference>
<keyword evidence="1" id="KW-0732">Signal</keyword>
<dbReference type="AlphaFoldDB" id="A0A0E9XNG7"/>